<evidence type="ECO:0000313" key="8">
    <source>
        <dbReference type="Proteomes" id="UP000018766"/>
    </source>
</evidence>
<dbReference type="NCBIfam" id="TIGR00138">
    <property type="entry name" value="rsmG_gidB"/>
    <property type="match status" value="1"/>
</dbReference>
<dbReference type="RefSeq" id="WP_023953056.1">
    <property type="nucleotide sequence ID" value="NZ_AYSV01000128.1"/>
</dbReference>
<evidence type="ECO:0000256" key="1">
    <source>
        <dbReference type="ARBA" id="ARBA00022490"/>
    </source>
</evidence>
<keyword evidence="2 6" id="KW-0698">rRNA processing</keyword>
<comment type="subcellular location">
    <subcellularLocation>
        <location evidence="6">Cytoplasm</location>
    </subcellularLocation>
</comment>
<dbReference type="AlphaFoldDB" id="V8FSG8"/>
<evidence type="ECO:0000313" key="7">
    <source>
        <dbReference type="EMBL" id="ETD67085.1"/>
    </source>
</evidence>
<comment type="similarity">
    <text evidence="6">Belongs to the methyltransferase superfamily. RNA methyltransferase RsmG family.</text>
</comment>
<feature type="binding site" evidence="6">
    <location>
        <position position="148"/>
    </location>
    <ligand>
        <name>S-adenosyl-L-methionine</name>
        <dbReference type="ChEBI" id="CHEBI:59789"/>
    </ligand>
</feature>
<dbReference type="Pfam" id="PF02527">
    <property type="entry name" value="GidB"/>
    <property type="match status" value="1"/>
</dbReference>
<evidence type="ECO:0000256" key="5">
    <source>
        <dbReference type="ARBA" id="ARBA00022691"/>
    </source>
</evidence>
<feature type="binding site" evidence="6">
    <location>
        <position position="88"/>
    </location>
    <ligand>
        <name>S-adenosyl-L-methionine</name>
        <dbReference type="ChEBI" id="CHEBI:59789"/>
    </ligand>
</feature>
<comment type="catalytic activity">
    <reaction evidence="6">
        <text>guanosine(527) in 16S rRNA + S-adenosyl-L-methionine = N(7)-methylguanosine(527) in 16S rRNA + S-adenosyl-L-homocysteine</text>
        <dbReference type="Rhea" id="RHEA:42732"/>
        <dbReference type="Rhea" id="RHEA-COMP:10209"/>
        <dbReference type="Rhea" id="RHEA-COMP:10210"/>
        <dbReference type="ChEBI" id="CHEBI:57856"/>
        <dbReference type="ChEBI" id="CHEBI:59789"/>
        <dbReference type="ChEBI" id="CHEBI:74269"/>
        <dbReference type="ChEBI" id="CHEBI:74480"/>
        <dbReference type="EC" id="2.1.1.170"/>
    </reaction>
</comment>
<name>V8FSG8_9BURK</name>
<dbReference type="PIRSF" id="PIRSF003078">
    <property type="entry name" value="GidB"/>
    <property type="match status" value="1"/>
</dbReference>
<keyword evidence="1 6" id="KW-0963">Cytoplasm</keyword>
<evidence type="ECO:0000256" key="4">
    <source>
        <dbReference type="ARBA" id="ARBA00022679"/>
    </source>
</evidence>
<comment type="caution">
    <text evidence="6">Lacks conserved residue(s) required for the propagation of feature annotation.</text>
</comment>
<dbReference type="PANTHER" id="PTHR31760">
    <property type="entry name" value="S-ADENOSYL-L-METHIONINE-DEPENDENT METHYLTRANSFERASES SUPERFAMILY PROTEIN"/>
    <property type="match status" value="1"/>
</dbReference>
<dbReference type="OrthoDB" id="9808773at2"/>
<dbReference type="PATRIC" id="fig|1414851.3.peg.2442"/>
<dbReference type="InterPro" id="IPR003682">
    <property type="entry name" value="rRNA_ssu_MeTfrase_G"/>
</dbReference>
<gene>
    <name evidence="6" type="primary">rsmG</name>
    <name evidence="7" type="ORF">V757_11740</name>
</gene>
<comment type="function">
    <text evidence="6">Specifically methylates the N7 position of guanine in position 527 of 16S rRNA.</text>
</comment>
<dbReference type="EMBL" id="AYSV01000128">
    <property type="protein sequence ID" value="ETD67085.1"/>
    <property type="molecule type" value="Genomic_DNA"/>
</dbReference>
<keyword evidence="4 6" id="KW-0808">Transferase</keyword>
<evidence type="ECO:0000256" key="6">
    <source>
        <dbReference type="HAMAP-Rule" id="MF_00074"/>
    </source>
</evidence>
<reference evidence="7 8" key="1">
    <citation type="submission" date="2013-11" db="EMBL/GenBank/DDBJ databases">
        <title>Genomic analysis of Pelistega sp. HM-7.</title>
        <authorList>
            <person name="Kumbhare S.V."/>
            <person name="Shetty S.A."/>
            <person name="Sharma O."/>
            <person name="Dhotre D.P."/>
        </authorList>
    </citation>
    <scope>NUCLEOTIDE SEQUENCE [LARGE SCALE GENOMIC DNA]</scope>
    <source>
        <strain evidence="7 8">HM-7</strain>
    </source>
</reference>
<proteinExistence type="inferred from homology"/>
<feature type="binding site" evidence="6">
    <location>
        <position position="83"/>
    </location>
    <ligand>
        <name>S-adenosyl-L-methionine</name>
        <dbReference type="ChEBI" id="CHEBI:59789"/>
    </ligand>
</feature>
<feature type="binding site" evidence="6">
    <location>
        <begin position="134"/>
        <end position="135"/>
    </location>
    <ligand>
        <name>S-adenosyl-L-methionine</name>
        <dbReference type="ChEBI" id="CHEBI:59789"/>
    </ligand>
</feature>
<protein>
    <recommendedName>
        <fullName evidence="6">Ribosomal RNA small subunit methyltransferase G</fullName>
        <ecNumber evidence="6">2.1.1.170</ecNumber>
    </recommendedName>
    <alternativeName>
        <fullName evidence="6">16S rRNA 7-methylguanosine methyltransferase</fullName>
        <shortName evidence="6">16S rRNA m7G methyltransferase</shortName>
    </alternativeName>
</protein>
<keyword evidence="3 6" id="KW-0489">Methyltransferase</keyword>
<dbReference type="Proteomes" id="UP000018766">
    <property type="component" value="Unassembled WGS sequence"/>
</dbReference>
<dbReference type="Gene3D" id="3.40.50.150">
    <property type="entry name" value="Vaccinia Virus protein VP39"/>
    <property type="match status" value="1"/>
</dbReference>
<dbReference type="HAMAP" id="MF_00074">
    <property type="entry name" value="16SrRNA_methyltr_G"/>
    <property type="match status" value="1"/>
</dbReference>
<sequence>MDGILERLELGANALGLELSEQQKHHLMEYMELLLKWNKTYNLTALKTKQQVLVHHILDSLSVVKPIRQLFELDQTIRILDVGSGGGLPGVVLAIMNPTWLIECIDAVEKKTSFITMVAGILKLPNLKSNHIRIENYDIEPVDIVISRAFASLADFANLAGKHVAPHGVLLAMKGHYLEEEVQELREKTSWRIEKCIPITVPQLEAERCLIYLRHVKED</sequence>
<dbReference type="EC" id="2.1.1.170" evidence="6"/>
<dbReference type="InterPro" id="IPR029063">
    <property type="entry name" value="SAM-dependent_MTases_sf"/>
</dbReference>
<evidence type="ECO:0000256" key="2">
    <source>
        <dbReference type="ARBA" id="ARBA00022552"/>
    </source>
</evidence>
<dbReference type="GO" id="GO:0070043">
    <property type="term" value="F:rRNA (guanine-N7-)-methyltransferase activity"/>
    <property type="evidence" value="ECO:0007669"/>
    <property type="project" value="UniProtKB-UniRule"/>
</dbReference>
<evidence type="ECO:0000256" key="3">
    <source>
        <dbReference type="ARBA" id="ARBA00022603"/>
    </source>
</evidence>
<dbReference type="PANTHER" id="PTHR31760:SF0">
    <property type="entry name" value="S-ADENOSYL-L-METHIONINE-DEPENDENT METHYLTRANSFERASES SUPERFAMILY PROTEIN"/>
    <property type="match status" value="1"/>
</dbReference>
<accession>V8FSG8</accession>
<dbReference type="GO" id="GO:0005829">
    <property type="term" value="C:cytosol"/>
    <property type="evidence" value="ECO:0007669"/>
    <property type="project" value="TreeGrafter"/>
</dbReference>
<dbReference type="SUPFAM" id="SSF53335">
    <property type="entry name" value="S-adenosyl-L-methionine-dependent methyltransferases"/>
    <property type="match status" value="1"/>
</dbReference>
<keyword evidence="8" id="KW-1185">Reference proteome</keyword>
<organism evidence="7 8">
    <name type="scientific">Pelistega indica</name>
    <dbReference type="NCBI Taxonomy" id="1414851"/>
    <lineage>
        <taxon>Bacteria</taxon>
        <taxon>Pseudomonadati</taxon>
        <taxon>Pseudomonadota</taxon>
        <taxon>Betaproteobacteria</taxon>
        <taxon>Burkholderiales</taxon>
        <taxon>Alcaligenaceae</taxon>
        <taxon>Pelistega</taxon>
    </lineage>
</organism>
<keyword evidence="5 6" id="KW-0949">S-adenosyl-L-methionine</keyword>
<comment type="caution">
    <text evidence="7">The sequence shown here is derived from an EMBL/GenBank/DDBJ whole genome shotgun (WGS) entry which is preliminary data.</text>
</comment>